<evidence type="ECO:0000256" key="2">
    <source>
        <dbReference type="SAM" id="SignalP"/>
    </source>
</evidence>
<evidence type="ECO:0008006" key="5">
    <source>
        <dbReference type="Google" id="ProtNLM"/>
    </source>
</evidence>
<dbReference type="SUPFAM" id="SSF49265">
    <property type="entry name" value="Fibronectin type III"/>
    <property type="match status" value="1"/>
</dbReference>
<protein>
    <recommendedName>
        <fullName evidence="5">Fibronectin type III domain-containing protein</fullName>
    </recommendedName>
</protein>
<sequence length="225" mass="22424">MRCALGTLVLLAGFALPAAAAPLASAAASQAVMQLALKQTSDVPFLVFPWEGAVLSSGLVYFEWEAPTDPDGVSPEYGLLIRQGGVNVRTFKTTQTFFALSASNELPPGAYTWLVVAYNGGGTSTSVESRFTIAGGGAVDGGIPDAGTAPDAGSIGADAGGQDPGVSIPLDPTSPVPSSPLSESSGCTLSPAGGASPGALLPLLALGLILRGRARGRRGRASPGT</sequence>
<evidence type="ECO:0000256" key="1">
    <source>
        <dbReference type="SAM" id="MobiDB-lite"/>
    </source>
</evidence>
<dbReference type="Proteomes" id="UP000282656">
    <property type="component" value="Unassembled WGS sequence"/>
</dbReference>
<dbReference type="InterPro" id="IPR036116">
    <property type="entry name" value="FN3_sf"/>
</dbReference>
<comment type="caution">
    <text evidence="3">The sequence shown here is derived from an EMBL/GenBank/DDBJ whole genome shotgun (WGS) entry which is preliminary data.</text>
</comment>
<keyword evidence="4" id="KW-1185">Reference proteome</keyword>
<feature type="chain" id="PRO_5017401876" description="Fibronectin type III domain-containing protein" evidence="2">
    <location>
        <begin position="21"/>
        <end position="225"/>
    </location>
</feature>
<accession>A0A3A8PXB6</accession>
<keyword evidence="2" id="KW-0732">Signal</keyword>
<dbReference type="AlphaFoldDB" id="A0A3A8PXB6"/>
<dbReference type="EMBL" id="RAWM01000144">
    <property type="protein sequence ID" value="RKH60598.1"/>
    <property type="molecule type" value="Genomic_DNA"/>
</dbReference>
<organism evidence="3 4">
    <name type="scientific">Corallococcus interemptor</name>
    <dbReference type="NCBI Taxonomy" id="2316720"/>
    <lineage>
        <taxon>Bacteria</taxon>
        <taxon>Pseudomonadati</taxon>
        <taxon>Myxococcota</taxon>
        <taxon>Myxococcia</taxon>
        <taxon>Myxococcales</taxon>
        <taxon>Cystobacterineae</taxon>
        <taxon>Myxococcaceae</taxon>
        <taxon>Corallococcus</taxon>
    </lineage>
</organism>
<dbReference type="InterPro" id="IPR013783">
    <property type="entry name" value="Ig-like_fold"/>
</dbReference>
<name>A0A3A8PXB6_9BACT</name>
<dbReference type="Gene3D" id="2.60.40.10">
    <property type="entry name" value="Immunoglobulins"/>
    <property type="match status" value="1"/>
</dbReference>
<proteinExistence type="predicted"/>
<feature type="compositionally biased region" description="Low complexity" evidence="1">
    <location>
        <begin position="179"/>
        <end position="193"/>
    </location>
</feature>
<feature type="signal peptide" evidence="2">
    <location>
        <begin position="1"/>
        <end position="20"/>
    </location>
</feature>
<reference evidence="4" key="1">
    <citation type="submission" date="2018-09" db="EMBL/GenBank/DDBJ databases">
        <authorList>
            <person name="Livingstone P.G."/>
            <person name="Whitworth D.E."/>
        </authorList>
    </citation>
    <scope>NUCLEOTIDE SEQUENCE [LARGE SCALE GENOMIC DNA]</scope>
    <source>
        <strain evidence="4">AB047A</strain>
    </source>
</reference>
<gene>
    <name evidence="3" type="ORF">D7X96_33270</name>
</gene>
<feature type="region of interest" description="Disordered" evidence="1">
    <location>
        <begin position="144"/>
        <end position="193"/>
    </location>
</feature>
<evidence type="ECO:0000313" key="4">
    <source>
        <dbReference type="Proteomes" id="UP000282656"/>
    </source>
</evidence>
<evidence type="ECO:0000313" key="3">
    <source>
        <dbReference type="EMBL" id="RKH60598.1"/>
    </source>
</evidence>